<protein>
    <submittedName>
        <fullName evidence="1">Uncharacterized protein</fullName>
    </submittedName>
</protein>
<sequence length="171" mass="19419">MLAMLTLQPVSAQNPAGLTLQIIPTEYSSRISPDASISFSTHGHFHVLLTNTSTTPLRFFEEWNSWGESALSFEITYPNGQTVRSQKRPQLLREKNAPTTITVEPGGFYVLDVTFTPTEWQLSPRLEKKFGKSMRCRMRAIYAIEPSEDARKEDTWTGTVSSSERVYTIWP</sequence>
<accession>A0ABP8IT15</accession>
<organism evidence="1 2">
    <name type="scientific">Hymenobacter saemangeumensis</name>
    <dbReference type="NCBI Taxonomy" id="1084522"/>
    <lineage>
        <taxon>Bacteria</taxon>
        <taxon>Pseudomonadati</taxon>
        <taxon>Bacteroidota</taxon>
        <taxon>Cytophagia</taxon>
        <taxon>Cytophagales</taxon>
        <taxon>Hymenobacteraceae</taxon>
        <taxon>Hymenobacter</taxon>
    </lineage>
</organism>
<evidence type="ECO:0000313" key="1">
    <source>
        <dbReference type="EMBL" id="GAA4370952.1"/>
    </source>
</evidence>
<gene>
    <name evidence="1" type="ORF">GCM10023185_45950</name>
</gene>
<evidence type="ECO:0000313" key="2">
    <source>
        <dbReference type="Proteomes" id="UP001501153"/>
    </source>
</evidence>
<name>A0ABP8IT15_9BACT</name>
<reference evidence="2" key="1">
    <citation type="journal article" date="2019" name="Int. J. Syst. Evol. Microbiol.">
        <title>The Global Catalogue of Microorganisms (GCM) 10K type strain sequencing project: providing services to taxonomists for standard genome sequencing and annotation.</title>
        <authorList>
            <consortium name="The Broad Institute Genomics Platform"/>
            <consortium name="The Broad Institute Genome Sequencing Center for Infectious Disease"/>
            <person name="Wu L."/>
            <person name="Ma J."/>
        </authorList>
    </citation>
    <scope>NUCLEOTIDE SEQUENCE [LARGE SCALE GENOMIC DNA]</scope>
    <source>
        <strain evidence="2">JCM 17923</strain>
    </source>
</reference>
<dbReference type="EMBL" id="BAABGZ010000082">
    <property type="protein sequence ID" value="GAA4370952.1"/>
    <property type="molecule type" value="Genomic_DNA"/>
</dbReference>
<comment type="caution">
    <text evidence="1">The sequence shown here is derived from an EMBL/GenBank/DDBJ whole genome shotgun (WGS) entry which is preliminary data.</text>
</comment>
<proteinExistence type="predicted"/>
<dbReference type="Proteomes" id="UP001501153">
    <property type="component" value="Unassembled WGS sequence"/>
</dbReference>
<keyword evidence="2" id="KW-1185">Reference proteome</keyword>